<comment type="caution">
    <text evidence="1">The sequence shown here is derived from an EMBL/GenBank/DDBJ whole genome shotgun (WGS) entry which is preliminary data.</text>
</comment>
<gene>
    <name evidence="1" type="ORF">IAA22_06645</name>
</gene>
<dbReference type="EMBL" id="DXBZ01000129">
    <property type="protein sequence ID" value="HIZ18768.1"/>
    <property type="molecule type" value="Genomic_DNA"/>
</dbReference>
<dbReference type="Proteomes" id="UP000824029">
    <property type="component" value="Unassembled WGS sequence"/>
</dbReference>
<evidence type="ECO:0000313" key="1">
    <source>
        <dbReference type="EMBL" id="HIZ18768.1"/>
    </source>
</evidence>
<organism evidence="1 2">
    <name type="scientific">Candidatus Olsenella stercoravium</name>
    <dbReference type="NCBI Taxonomy" id="2838713"/>
    <lineage>
        <taxon>Bacteria</taxon>
        <taxon>Bacillati</taxon>
        <taxon>Actinomycetota</taxon>
        <taxon>Coriobacteriia</taxon>
        <taxon>Coriobacteriales</taxon>
        <taxon>Atopobiaceae</taxon>
        <taxon>Olsenella</taxon>
    </lineage>
</organism>
<reference evidence="1" key="2">
    <citation type="submission" date="2021-04" db="EMBL/GenBank/DDBJ databases">
        <authorList>
            <person name="Gilroy R."/>
        </authorList>
    </citation>
    <scope>NUCLEOTIDE SEQUENCE</scope>
    <source>
        <strain evidence="1">ChiHecolR3B27-1887</strain>
    </source>
</reference>
<protein>
    <submittedName>
        <fullName evidence="1">Uncharacterized protein</fullName>
    </submittedName>
</protein>
<dbReference type="AlphaFoldDB" id="A0A9D2DKN5"/>
<sequence length="198" mass="21446">MFDRKTTSDKISATLSKLADDVDTAAGNDYRRYTSRLASGDTIEPMDGTIRTDEGRAECSRIIAAAKERVREICDQARDEALAEMAEAPSPAATAFIAGLEARDKVSADELVAGLRAYGDNWTAYNAMMALVKREETRQKTIIPINVSNTLEGATDYIDGARASASTTISKCFRNPTKPDTAGLRLHVSLSQYLGGIM</sequence>
<accession>A0A9D2DKN5</accession>
<name>A0A9D2DKN5_9ACTN</name>
<evidence type="ECO:0000313" key="2">
    <source>
        <dbReference type="Proteomes" id="UP000824029"/>
    </source>
</evidence>
<proteinExistence type="predicted"/>
<reference evidence="1" key="1">
    <citation type="journal article" date="2021" name="PeerJ">
        <title>Extensive microbial diversity within the chicken gut microbiome revealed by metagenomics and culture.</title>
        <authorList>
            <person name="Gilroy R."/>
            <person name="Ravi A."/>
            <person name="Getino M."/>
            <person name="Pursley I."/>
            <person name="Horton D.L."/>
            <person name="Alikhan N.F."/>
            <person name="Baker D."/>
            <person name="Gharbi K."/>
            <person name="Hall N."/>
            <person name="Watson M."/>
            <person name="Adriaenssens E.M."/>
            <person name="Foster-Nyarko E."/>
            <person name="Jarju S."/>
            <person name="Secka A."/>
            <person name="Antonio M."/>
            <person name="Oren A."/>
            <person name="Chaudhuri R.R."/>
            <person name="La Ragione R."/>
            <person name="Hildebrand F."/>
            <person name="Pallen M.J."/>
        </authorList>
    </citation>
    <scope>NUCLEOTIDE SEQUENCE</scope>
    <source>
        <strain evidence="1">ChiHecolR3B27-1887</strain>
    </source>
</reference>